<keyword evidence="8" id="KW-0053">Apoptosis</keyword>
<evidence type="ECO:0000256" key="5">
    <source>
        <dbReference type="ARBA" id="ARBA00022490"/>
    </source>
</evidence>
<dbReference type="PANTHER" id="PTHR10044:SF115">
    <property type="entry name" value="E3 UBIQUITIN-PROTEIN LIGASE XIAP"/>
    <property type="match status" value="1"/>
</dbReference>
<dbReference type="EC" id="2.3.2.27" evidence="4"/>
<keyword evidence="12" id="KW-0833">Ubl conjugation pathway</keyword>
<dbReference type="GO" id="GO:0043027">
    <property type="term" value="F:cysteine-type endopeptidase inhibitor activity involved in apoptotic process"/>
    <property type="evidence" value="ECO:0007669"/>
    <property type="project" value="TreeGrafter"/>
</dbReference>
<dbReference type="GeneID" id="115049991"/>
<evidence type="ECO:0000256" key="7">
    <source>
        <dbReference type="ARBA" id="ARBA00022687"/>
    </source>
</evidence>
<dbReference type="CTD" id="331"/>
<dbReference type="GO" id="GO:0005737">
    <property type="term" value="C:cytoplasm"/>
    <property type="evidence" value="ECO:0007669"/>
    <property type="project" value="UniProtKB-SubCell"/>
</dbReference>
<evidence type="ECO:0000256" key="4">
    <source>
        <dbReference type="ARBA" id="ARBA00012483"/>
    </source>
</evidence>
<evidence type="ECO:0000256" key="17">
    <source>
        <dbReference type="ARBA" id="ARBA00044244"/>
    </source>
</evidence>
<keyword evidence="21" id="KW-1185">Reference proteome</keyword>
<reference evidence="20" key="3">
    <citation type="submission" date="2025-09" db="UniProtKB">
        <authorList>
            <consortium name="Ensembl"/>
        </authorList>
    </citation>
    <scope>IDENTIFICATION</scope>
</reference>
<dbReference type="Pfam" id="PF00653">
    <property type="entry name" value="BIR"/>
    <property type="match status" value="3"/>
</dbReference>
<evidence type="ECO:0000256" key="11">
    <source>
        <dbReference type="ARBA" id="ARBA00022771"/>
    </source>
</evidence>
<evidence type="ECO:0000256" key="15">
    <source>
        <dbReference type="ARBA" id="ARBA00044214"/>
    </source>
</evidence>
<evidence type="ECO:0000256" key="13">
    <source>
        <dbReference type="ARBA" id="ARBA00022833"/>
    </source>
</evidence>
<dbReference type="GO" id="GO:0061630">
    <property type="term" value="F:ubiquitin protein ligase activity"/>
    <property type="evidence" value="ECO:0007669"/>
    <property type="project" value="UniProtKB-EC"/>
</dbReference>
<dbReference type="GO" id="GO:0031398">
    <property type="term" value="P:positive regulation of protein ubiquitination"/>
    <property type="evidence" value="ECO:0007669"/>
    <property type="project" value="TreeGrafter"/>
</dbReference>
<evidence type="ECO:0000256" key="3">
    <source>
        <dbReference type="ARBA" id="ARBA00006672"/>
    </source>
</evidence>
<dbReference type="Gene3D" id="3.30.40.10">
    <property type="entry name" value="Zinc/RING finger domain, C3HC4 (zinc finger)"/>
    <property type="match status" value="1"/>
</dbReference>
<dbReference type="InParanoid" id="A0A665UMZ4"/>
<dbReference type="AlphaFoldDB" id="A0A665UMZ4"/>
<organism evidence="20 21">
    <name type="scientific">Echeneis naucrates</name>
    <name type="common">Live sharksucker</name>
    <dbReference type="NCBI Taxonomy" id="173247"/>
    <lineage>
        <taxon>Eukaryota</taxon>
        <taxon>Metazoa</taxon>
        <taxon>Chordata</taxon>
        <taxon>Craniata</taxon>
        <taxon>Vertebrata</taxon>
        <taxon>Euteleostomi</taxon>
        <taxon>Actinopterygii</taxon>
        <taxon>Neopterygii</taxon>
        <taxon>Teleostei</taxon>
        <taxon>Neoteleostei</taxon>
        <taxon>Acanthomorphata</taxon>
        <taxon>Carangaria</taxon>
        <taxon>Carangiformes</taxon>
        <taxon>Echeneidae</taxon>
        <taxon>Echeneis</taxon>
    </lineage>
</organism>
<dbReference type="InterPro" id="IPR050784">
    <property type="entry name" value="IAP"/>
</dbReference>
<evidence type="ECO:0000256" key="1">
    <source>
        <dbReference type="ARBA" id="ARBA00000900"/>
    </source>
</evidence>
<evidence type="ECO:0000256" key="6">
    <source>
        <dbReference type="ARBA" id="ARBA00022679"/>
    </source>
</evidence>
<evidence type="ECO:0000256" key="12">
    <source>
        <dbReference type="ARBA" id="ARBA00022786"/>
    </source>
</evidence>
<dbReference type="SMART" id="SM00184">
    <property type="entry name" value="RING"/>
    <property type="match status" value="1"/>
</dbReference>
<evidence type="ECO:0000313" key="21">
    <source>
        <dbReference type="Proteomes" id="UP000472264"/>
    </source>
</evidence>
<evidence type="ECO:0000256" key="10">
    <source>
        <dbReference type="ARBA" id="ARBA00022737"/>
    </source>
</evidence>
<reference evidence="20" key="2">
    <citation type="submission" date="2025-08" db="UniProtKB">
        <authorList>
            <consortium name="Ensembl"/>
        </authorList>
    </citation>
    <scope>IDENTIFICATION</scope>
</reference>
<name>A0A665UMZ4_ECHNA</name>
<dbReference type="PROSITE" id="PS50143">
    <property type="entry name" value="BIR_REPEAT_2"/>
    <property type="match status" value="3"/>
</dbReference>
<evidence type="ECO:0000259" key="19">
    <source>
        <dbReference type="PROSITE" id="PS50089"/>
    </source>
</evidence>
<keyword evidence="11 18" id="KW-0863">Zinc-finger</keyword>
<dbReference type="OrthoDB" id="5855668at2759"/>
<accession>A0A665UMZ4</accession>
<evidence type="ECO:0000313" key="20">
    <source>
        <dbReference type="Ensembl" id="ENSENLP00000020700.1"/>
    </source>
</evidence>
<dbReference type="RefSeq" id="XP_029368532.1">
    <property type="nucleotide sequence ID" value="XM_029512672.1"/>
</dbReference>
<evidence type="ECO:0000256" key="18">
    <source>
        <dbReference type="PROSITE-ProRule" id="PRU00175"/>
    </source>
</evidence>
<keyword evidence="13" id="KW-0862">Zinc</keyword>
<evidence type="ECO:0000256" key="2">
    <source>
        <dbReference type="ARBA" id="ARBA00004496"/>
    </source>
</evidence>
<dbReference type="GO" id="GO:0051726">
    <property type="term" value="P:regulation of cell cycle"/>
    <property type="evidence" value="ECO:0007669"/>
    <property type="project" value="TreeGrafter"/>
</dbReference>
<dbReference type="InterPro" id="IPR001370">
    <property type="entry name" value="BIR_rpt"/>
</dbReference>
<dbReference type="GO" id="GO:0016055">
    <property type="term" value="P:Wnt signaling pathway"/>
    <property type="evidence" value="ECO:0007669"/>
    <property type="project" value="UniProtKB-KW"/>
</dbReference>
<dbReference type="SUPFAM" id="SSF57924">
    <property type="entry name" value="Inhibitor of apoptosis (IAP) repeat"/>
    <property type="match status" value="3"/>
</dbReference>
<evidence type="ECO:0000256" key="8">
    <source>
        <dbReference type="ARBA" id="ARBA00022703"/>
    </source>
</evidence>
<dbReference type="OMA" id="NDQVQCF"/>
<protein>
    <recommendedName>
        <fullName evidence="14">E3 ubiquitin-protein ligase XIAP</fullName>
        <ecNumber evidence="4">2.3.2.27</ecNumber>
    </recommendedName>
    <alternativeName>
        <fullName evidence="15">Baculoviral IAP repeat-containing protein 4</fullName>
    </alternativeName>
    <alternativeName>
        <fullName evidence="17">RING-type E3 ubiquitin transferase XIAP</fullName>
    </alternativeName>
    <alternativeName>
        <fullName evidence="16">X-linked inhibitor of apoptosis protein</fullName>
    </alternativeName>
</protein>
<dbReference type="PANTHER" id="PTHR10044">
    <property type="entry name" value="INHIBITOR OF APOPTOSIS"/>
    <property type="match status" value="1"/>
</dbReference>
<proteinExistence type="inferred from homology"/>
<comment type="similarity">
    <text evidence="3">Belongs to the IAP family.</text>
</comment>
<keyword evidence="10" id="KW-0677">Repeat</keyword>
<reference evidence="20" key="1">
    <citation type="submission" date="2021-04" db="EMBL/GenBank/DDBJ databases">
        <authorList>
            <consortium name="Wellcome Sanger Institute Data Sharing"/>
        </authorList>
    </citation>
    <scope>NUCLEOTIDE SEQUENCE [LARGE SCALE GENOMIC DNA]</scope>
</reference>
<keyword evidence="6" id="KW-0808">Transferase</keyword>
<dbReference type="InterPro" id="IPR013083">
    <property type="entry name" value="Znf_RING/FYVE/PHD"/>
</dbReference>
<dbReference type="GO" id="GO:0008270">
    <property type="term" value="F:zinc ion binding"/>
    <property type="evidence" value="ECO:0007669"/>
    <property type="project" value="UniProtKB-KW"/>
</dbReference>
<dbReference type="Ensembl" id="ENSENLT00000021430.1">
    <property type="protein sequence ID" value="ENSENLP00000020700.1"/>
    <property type="gene ID" value="ENSENLG00000009428.1"/>
</dbReference>
<dbReference type="Proteomes" id="UP000472264">
    <property type="component" value="Chromosome 10"/>
</dbReference>
<dbReference type="GO" id="GO:0005634">
    <property type="term" value="C:nucleus"/>
    <property type="evidence" value="ECO:0007669"/>
    <property type="project" value="TreeGrafter"/>
</dbReference>
<evidence type="ECO:0000256" key="9">
    <source>
        <dbReference type="ARBA" id="ARBA00022723"/>
    </source>
</evidence>
<dbReference type="FunFam" id="1.10.1170.10:FF:000002">
    <property type="entry name" value="Baculoviral IAP repeat containing 7"/>
    <property type="match status" value="1"/>
</dbReference>
<evidence type="ECO:0000256" key="16">
    <source>
        <dbReference type="ARBA" id="ARBA00044224"/>
    </source>
</evidence>
<comment type="subcellular location">
    <subcellularLocation>
        <location evidence="2">Cytoplasm</location>
    </subcellularLocation>
</comment>
<dbReference type="FunFam" id="1.10.1170.10:FF:000003">
    <property type="entry name" value="E3 ubiquitin-protein ligase XIAP"/>
    <property type="match status" value="1"/>
</dbReference>
<dbReference type="GO" id="GO:0006915">
    <property type="term" value="P:apoptotic process"/>
    <property type="evidence" value="ECO:0007669"/>
    <property type="project" value="UniProtKB-KW"/>
</dbReference>
<dbReference type="InterPro" id="IPR001841">
    <property type="entry name" value="Znf_RING"/>
</dbReference>
<gene>
    <name evidence="20" type="primary">xiap</name>
</gene>
<dbReference type="GO" id="GO:0043066">
    <property type="term" value="P:negative regulation of apoptotic process"/>
    <property type="evidence" value="ECO:0007669"/>
    <property type="project" value="TreeGrafter"/>
</dbReference>
<dbReference type="PROSITE" id="PS01282">
    <property type="entry name" value="BIR_REPEAT_1"/>
    <property type="match status" value="1"/>
</dbReference>
<evidence type="ECO:0000256" key="14">
    <source>
        <dbReference type="ARBA" id="ARBA00044089"/>
    </source>
</evidence>
<keyword evidence="5" id="KW-0963">Cytoplasm</keyword>
<dbReference type="PROSITE" id="PS50089">
    <property type="entry name" value="ZF_RING_2"/>
    <property type="match status" value="1"/>
</dbReference>
<dbReference type="CDD" id="cd00022">
    <property type="entry name" value="BIR"/>
    <property type="match status" value="3"/>
</dbReference>
<dbReference type="Gene3D" id="1.10.8.10">
    <property type="entry name" value="DNA helicase RuvA subunit, C-terminal domain"/>
    <property type="match status" value="1"/>
</dbReference>
<dbReference type="Pfam" id="PF13920">
    <property type="entry name" value="zf-C3HC4_3"/>
    <property type="match status" value="1"/>
</dbReference>
<comment type="catalytic activity">
    <reaction evidence="1">
        <text>S-ubiquitinyl-[E2 ubiquitin-conjugating enzyme]-L-cysteine + [acceptor protein]-L-lysine = [E2 ubiquitin-conjugating enzyme]-L-cysteine + N(6)-ubiquitinyl-[acceptor protein]-L-lysine.</text>
        <dbReference type="EC" id="2.3.2.27"/>
    </reaction>
</comment>
<dbReference type="SMART" id="SM00238">
    <property type="entry name" value="BIR"/>
    <property type="match status" value="3"/>
</dbReference>
<sequence>MCDLTQGKLETDDMADFSLMNHRLESFRGSSLAQQVPAERLARAGFYFTGPADRVRCFCCQKTVENWCMGDTPVERHKEVSPSCTFLSCTHRSSFHPSFDTNMTNGSIYSEAAEDLQFRLRTGEVVDESTYPLVPHMRKEEDRLRTFSSWPSTAPVTPRDLAQAGLYYLGESDGVQCFCCQGMLGGWEEGDTAWGEHTKHFPNCFFILGHDVGNIPLLGGAEEEEESSSSQHRNSHVAMSRFEERLGTFAGLQHPIDHESLARAGFFSTGTGDKVLCFCCGGGLKGWNPGEDPWEEHAKYYPGCSFLLAEKGKEFINSIQLQDPQRNRAASSHQNGFFEHTNEVVQSDMAQSAIGMGLEPCVVEATILKKIERTGSDYSSLEALLEDCFKNTPESAAAMTEDQDKDPLEKLMKLQREKQCKICMDKDICIVFIPCGHLVTCETCSKKIIKCPICCGAISQKLKTYIS</sequence>
<keyword evidence="7" id="KW-0879">Wnt signaling pathway</keyword>
<dbReference type="Gene3D" id="1.10.1170.10">
    <property type="entry name" value="Inhibitor Of Apoptosis Protein (2mihbC-IAP-1), Chain A"/>
    <property type="match status" value="3"/>
</dbReference>
<dbReference type="RefSeq" id="XP_029368531.1">
    <property type="nucleotide sequence ID" value="XM_029512671.1"/>
</dbReference>
<keyword evidence="9" id="KW-0479">Metal-binding</keyword>
<dbReference type="GO" id="GO:0090263">
    <property type="term" value="P:positive regulation of canonical Wnt signaling pathway"/>
    <property type="evidence" value="ECO:0007669"/>
    <property type="project" value="TreeGrafter"/>
</dbReference>
<feature type="domain" description="RING-type" evidence="19">
    <location>
        <begin position="420"/>
        <end position="454"/>
    </location>
</feature>